<reference evidence="1" key="1">
    <citation type="submission" date="2023-03" db="EMBL/GenBank/DDBJ databases">
        <title>Massive genome expansion in bonnet fungi (Mycena s.s.) driven by repeated elements and novel gene families across ecological guilds.</title>
        <authorList>
            <consortium name="Lawrence Berkeley National Laboratory"/>
            <person name="Harder C.B."/>
            <person name="Miyauchi S."/>
            <person name="Viragh M."/>
            <person name="Kuo A."/>
            <person name="Thoen E."/>
            <person name="Andreopoulos B."/>
            <person name="Lu D."/>
            <person name="Skrede I."/>
            <person name="Drula E."/>
            <person name="Henrissat B."/>
            <person name="Morin E."/>
            <person name="Kohler A."/>
            <person name="Barry K."/>
            <person name="LaButti K."/>
            <person name="Morin E."/>
            <person name="Salamov A."/>
            <person name="Lipzen A."/>
            <person name="Mereny Z."/>
            <person name="Hegedus B."/>
            <person name="Baldrian P."/>
            <person name="Stursova M."/>
            <person name="Weitz H."/>
            <person name="Taylor A."/>
            <person name="Grigoriev I.V."/>
            <person name="Nagy L.G."/>
            <person name="Martin F."/>
            <person name="Kauserud H."/>
        </authorList>
    </citation>
    <scope>NUCLEOTIDE SEQUENCE</scope>
    <source>
        <strain evidence="1">CBHHK200</strain>
    </source>
</reference>
<keyword evidence="2" id="KW-1185">Reference proteome</keyword>
<dbReference type="AlphaFoldDB" id="A0AAD6S0J5"/>
<accession>A0AAD6S0J5</accession>
<protein>
    <submittedName>
        <fullName evidence="1">Uncharacterized protein</fullName>
    </submittedName>
</protein>
<dbReference type="EMBL" id="JARJCM010000387">
    <property type="protein sequence ID" value="KAJ7017680.1"/>
    <property type="molecule type" value="Genomic_DNA"/>
</dbReference>
<proteinExistence type="predicted"/>
<evidence type="ECO:0000313" key="2">
    <source>
        <dbReference type="Proteomes" id="UP001218188"/>
    </source>
</evidence>
<dbReference type="Proteomes" id="UP001218188">
    <property type="component" value="Unassembled WGS sequence"/>
</dbReference>
<sequence>MFRPRSNTKTFGAIFRQPPSLPMRRPRRLWDMHLPKTTWDYCPREIEPRHCTPGRLLERTGNWVSIPDANLPEPWTCNWATVEWTAEVRPLEATLASQYALCSEPLTPVMCNPPRIHCFTFSGSGLQYQQERAFSLHLKRHKVESEKRKREK</sequence>
<comment type="caution">
    <text evidence="1">The sequence shown here is derived from an EMBL/GenBank/DDBJ whole genome shotgun (WGS) entry which is preliminary data.</text>
</comment>
<name>A0AAD6S0J5_9AGAR</name>
<gene>
    <name evidence="1" type="ORF">C8F04DRAFT_1154963</name>
</gene>
<evidence type="ECO:0000313" key="1">
    <source>
        <dbReference type="EMBL" id="KAJ7017680.1"/>
    </source>
</evidence>
<organism evidence="1 2">
    <name type="scientific">Mycena alexandri</name>
    <dbReference type="NCBI Taxonomy" id="1745969"/>
    <lineage>
        <taxon>Eukaryota</taxon>
        <taxon>Fungi</taxon>
        <taxon>Dikarya</taxon>
        <taxon>Basidiomycota</taxon>
        <taxon>Agaricomycotina</taxon>
        <taxon>Agaricomycetes</taxon>
        <taxon>Agaricomycetidae</taxon>
        <taxon>Agaricales</taxon>
        <taxon>Marasmiineae</taxon>
        <taxon>Mycenaceae</taxon>
        <taxon>Mycena</taxon>
    </lineage>
</organism>